<protein>
    <submittedName>
        <fullName evidence="2">Uncharacterized protein</fullName>
    </submittedName>
</protein>
<accession>A0A1Y5SHN2</accession>
<dbReference type="Proteomes" id="UP000193409">
    <property type="component" value="Unassembled WGS sequence"/>
</dbReference>
<sequence>MPQTLDHLSRAARRLQKSHAAGDSDALRRLRLHPPRRDAGALKLADYLHVIAPENGFESWPKLKFAAEPEMAAFLATWAEDHPERVSEGGIV</sequence>
<organism evidence="2 3">
    <name type="scientific">Pseudoruegeria aquimaris</name>
    <dbReference type="NCBI Taxonomy" id="393663"/>
    <lineage>
        <taxon>Bacteria</taxon>
        <taxon>Pseudomonadati</taxon>
        <taxon>Pseudomonadota</taxon>
        <taxon>Alphaproteobacteria</taxon>
        <taxon>Rhodobacterales</taxon>
        <taxon>Roseobacteraceae</taxon>
        <taxon>Pseudoruegeria</taxon>
    </lineage>
</organism>
<dbReference type="EMBL" id="FWFQ01000012">
    <property type="protein sequence ID" value="SLN39876.1"/>
    <property type="molecule type" value="Genomic_DNA"/>
</dbReference>
<dbReference type="OrthoDB" id="928522at2"/>
<evidence type="ECO:0000313" key="2">
    <source>
        <dbReference type="EMBL" id="SLN39876.1"/>
    </source>
</evidence>
<dbReference type="AlphaFoldDB" id="A0A1Y5SHN2"/>
<proteinExistence type="predicted"/>
<name>A0A1Y5SHN2_9RHOB</name>
<reference evidence="2 3" key="1">
    <citation type="submission" date="2017-03" db="EMBL/GenBank/DDBJ databases">
        <authorList>
            <person name="Afonso C.L."/>
            <person name="Miller P.J."/>
            <person name="Scott M.A."/>
            <person name="Spackman E."/>
            <person name="Goraichik I."/>
            <person name="Dimitrov K.M."/>
            <person name="Suarez D.L."/>
            <person name="Swayne D.E."/>
        </authorList>
    </citation>
    <scope>NUCLEOTIDE SEQUENCE [LARGE SCALE GENOMIC DNA]</scope>
    <source>
        <strain evidence="2 3">CECT 7680</strain>
    </source>
</reference>
<feature type="region of interest" description="Disordered" evidence="1">
    <location>
        <begin position="1"/>
        <end position="29"/>
    </location>
</feature>
<keyword evidence="3" id="KW-1185">Reference proteome</keyword>
<gene>
    <name evidence="2" type="ORF">PSA7680_01976</name>
</gene>
<evidence type="ECO:0000313" key="3">
    <source>
        <dbReference type="Proteomes" id="UP000193409"/>
    </source>
</evidence>
<evidence type="ECO:0000256" key="1">
    <source>
        <dbReference type="SAM" id="MobiDB-lite"/>
    </source>
</evidence>
<dbReference type="RefSeq" id="WP_085868537.1">
    <property type="nucleotide sequence ID" value="NZ_FWFQ01000012.1"/>
</dbReference>